<dbReference type="EMBL" id="DTAD01000024">
    <property type="protein sequence ID" value="HGN89981.1"/>
    <property type="molecule type" value="Genomic_DNA"/>
</dbReference>
<protein>
    <submittedName>
        <fullName evidence="2">DUF2283 domain-containing protein</fullName>
    </submittedName>
</protein>
<name>A0A7C4E1G8_CALS0</name>
<dbReference type="AlphaFoldDB" id="A0A7C4E1G8"/>
<dbReference type="EMBL" id="DRXG01000111">
    <property type="protein sequence ID" value="HHN52666.1"/>
    <property type="molecule type" value="Genomic_DNA"/>
</dbReference>
<reference evidence="2" key="1">
    <citation type="journal article" date="2020" name="mSystems">
        <title>Genome- and Community-Level Interaction Insights into Carbon Utilization and Element Cycling Functions of Hydrothermarchaeota in Hydrothermal Sediment.</title>
        <authorList>
            <person name="Zhou Z."/>
            <person name="Liu Y."/>
            <person name="Xu W."/>
            <person name="Pan J."/>
            <person name="Luo Z.H."/>
            <person name="Li M."/>
        </authorList>
    </citation>
    <scope>NUCLEOTIDE SEQUENCE [LARGE SCALE GENOMIC DNA]</scope>
    <source>
        <strain evidence="3">SpSt-1073</strain>
        <strain evidence="2">SpSt-613</strain>
        <strain evidence="1">SpSt-669</strain>
    </source>
</reference>
<dbReference type="PANTHER" id="PTHR37029:SF1">
    <property type="entry name" value="SSR1768 PROTEIN"/>
    <property type="match status" value="1"/>
</dbReference>
<gene>
    <name evidence="3" type="ORF">ENM30_05075</name>
    <name evidence="2" type="ORF">ENT82_02480</name>
    <name evidence="1" type="ORF">ENU43_02620</name>
</gene>
<dbReference type="EMBL" id="DTCM01000031">
    <property type="protein sequence ID" value="HGL40543.1"/>
    <property type="molecule type" value="Genomic_DNA"/>
</dbReference>
<dbReference type="PANTHER" id="PTHR37029">
    <property type="entry name" value="SSR1768 PROTEIN"/>
    <property type="match status" value="1"/>
</dbReference>
<comment type="caution">
    <text evidence="2">The sequence shown here is derived from an EMBL/GenBank/DDBJ whole genome shotgun (WGS) entry which is preliminary data.</text>
</comment>
<sequence>MKVTYDPEADIIYMVLRDGEIYDSREENEDVRLEYDKEGHLIGIEIMNARTNLIAAIAEEISREINNALQTR</sequence>
<organism evidence="2">
    <name type="scientific">Caldiarchaeum subterraneum</name>
    <dbReference type="NCBI Taxonomy" id="311458"/>
    <lineage>
        <taxon>Archaea</taxon>
        <taxon>Nitrososphaerota</taxon>
        <taxon>Candidatus Caldarchaeales</taxon>
        <taxon>Candidatus Caldarchaeaceae</taxon>
        <taxon>Candidatus Caldarchaeum</taxon>
    </lineage>
</organism>
<evidence type="ECO:0000313" key="1">
    <source>
        <dbReference type="EMBL" id="HGL40543.1"/>
    </source>
</evidence>
<dbReference type="Pfam" id="PF10049">
    <property type="entry name" value="DUF2283"/>
    <property type="match status" value="1"/>
</dbReference>
<evidence type="ECO:0000313" key="2">
    <source>
        <dbReference type="EMBL" id="HGN89981.1"/>
    </source>
</evidence>
<evidence type="ECO:0000313" key="3">
    <source>
        <dbReference type="EMBL" id="HHN52666.1"/>
    </source>
</evidence>
<accession>A0A7C4E1G8</accession>
<proteinExistence type="predicted"/>
<dbReference type="InterPro" id="IPR019270">
    <property type="entry name" value="DUF2283"/>
</dbReference>